<dbReference type="GO" id="GO:0004176">
    <property type="term" value="F:ATP-dependent peptidase activity"/>
    <property type="evidence" value="ECO:0007669"/>
    <property type="project" value="InterPro"/>
</dbReference>
<dbReference type="InterPro" id="IPR033135">
    <property type="entry name" value="ClpP_His_AS"/>
</dbReference>
<dbReference type="Proteomes" id="UP000825935">
    <property type="component" value="Chromosome 39"/>
</dbReference>
<evidence type="ECO:0000256" key="7">
    <source>
        <dbReference type="RuleBase" id="RU003567"/>
    </source>
</evidence>
<keyword evidence="9" id="KW-1185">Reference proteome</keyword>
<proteinExistence type="inferred from homology"/>
<comment type="caution">
    <text evidence="8">The sequence shown here is derived from an EMBL/GenBank/DDBJ whole genome shotgun (WGS) entry which is preliminary data.</text>
</comment>
<dbReference type="CDD" id="cd07017">
    <property type="entry name" value="S14_ClpP_2"/>
    <property type="match status" value="1"/>
</dbReference>
<protein>
    <recommendedName>
        <fullName evidence="7">ATP-dependent Clp protease proteolytic subunit</fullName>
    </recommendedName>
</protein>
<accession>A0A8T2PZ93</accession>
<keyword evidence="2" id="KW-0645">Protease</keyword>
<name>A0A8T2PZ93_CERRI</name>
<evidence type="ECO:0000313" key="8">
    <source>
        <dbReference type="EMBL" id="KAH7276760.1"/>
    </source>
</evidence>
<comment type="similarity">
    <text evidence="1 7">Belongs to the peptidase S14 family.</text>
</comment>
<evidence type="ECO:0000256" key="1">
    <source>
        <dbReference type="ARBA" id="ARBA00007039"/>
    </source>
</evidence>
<dbReference type="InterPro" id="IPR001907">
    <property type="entry name" value="ClpP"/>
</dbReference>
<dbReference type="OMA" id="CDITRHI"/>
<organism evidence="8 9">
    <name type="scientific">Ceratopteris richardii</name>
    <name type="common">Triangle waterfern</name>
    <dbReference type="NCBI Taxonomy" id="49495"/>
    <lineage>
        <taxon>Eukaryota</taxon>
        <taxon>Viridiplantae</taxon>
        <taxon>Streptophyta</taxon>
        <taxon>Embryophyta</taxon>
        <taxon>Tracheophyta</taxon>
        <taxon>Polypodiopsida</taxon>
        <taxon>Polypodiidae</taxon>
        <taxon>Polypodiales</taxon>
        <taxon>Pteridineae</taxon>
        <taxon>Pteridaceae</taxon>
        <taxon>Parkerioideae</taxon>
        <taxon>Ceratopteris</taxon>
    </lineage>
</organism>
<dbReference type="HAMAP" id="MF_00444">
    <property type="entry name" value="ClpP"/>
    <property type="match status" value="1"/>
</dbReference>
<dbReference type="SUPFAM" id="SSF52096">
    <property type="entry name" value="ClpP/crotonase"/>
    <property type="match status" value="1"/>
</dbReference>
<dbReference type="GO" id="GO:0009536">
    <property type="term" value="C:plastid"/>
    <property type="evidence" value="ECO:0007669"/>
    <property type="project" value="UniProtKB-ARBA"/>
</dbReference>
<dbReference type="EMBL" id="CM035444">
    <property type="protein sequence ID" value="KAH7276760.1"/>
    <property type="molecule type" value="Genomic_DNA"/>
</dbReference>
<dbReference type="Gene3D" id="3.90.226.10">
    <property type="entry name" value="2-enoyl-CoA Hydratase, Chain A, domain 1"/>
    <property type="match status" value="1"/>
</dbReference>
<evidence type="ECO:0000256" key="6">
    <source>
        <dbReference type="PROSITE-ProRule" id="PRU10086"/>
    </source>
</evidence>
<dbReference type="PANTHER" id="PTHR10381">
    <property type="entry name" value="ATP-DEPENDENT CLP PROTEASE PROTEOLYTIC SUBUNIT"/>
    <property type="match status" value="1"/>
</dbReference>
<keyword evidence="3" id="KW-0378">Hydrolase</keyword>
<evidence type="ECO:0000313" key="9">
    <source>
        <dbReference type="Proteomes" id="UP000825935"/>
    </source>
</evidence>
<dbReference type="GO" id="GO:0006515">
    <property type="term" value="P:protein quality control for misfolded or incompletely synthesized proteins"/>
    <property type="evidence" value="ECO:0007669"/>
    <property type="project" value="TreeGrafter"/>
</dbReference>
<dbReference type="Pfam" id="PF00574">
    <property type="entry name" value="CLP_protease"/>
    <property type="match status" value="1"/>
</dbReference>
<sequence>MACASLHPTSCSVCDNSYSGSPAARAPWRPASHLRLPSRKSSTSSAGSLRSEYRFVDCSHFFTNHSDTAVDSRNLAVKFSPLGMQFPSAESGRRPPDTDVMGLLLRQRIVFLGFNLDEYAADAIISQLILLDGQDSTKDIRLFINSPGGSTSAAMAVYDAIQLCRADISTIAIGIAASTAAIVLAGGTKGKRYAMPNTRIMLHQPLGSASGQAIDVEIQAREAMHHRKNVARILSEITGRVADQIEKDIDRDRYMSPSEAMEYGILDGVIDKDMIIPLSPSPAVVLQSQGYRGGGKTPRKLRDPIIPDGQINFMV</sequence>
<dbReference type="GO" id="GO:0051117">
    <property type="term" value="F:ATPase binding"/>
    <property type="evidence" value="ECO:0007669"/>
    <property type="project" value="TreeGrafter"/>
</dbReference>
<dbReference type="PANTHER" id="PTHR10381:SF24">
    <property type="entry name" value="ATP-DEPENDENT CLP PROTEASE PROTEOLYTIC SUBUNIT 4, CHLOROPLASTIC"/>
    <property type="match status" value="1"/>
</dbReference>
<reference evidence="8" key="1">
    <citation type="submission" date="2021-08" db="EMBL/GenBank/DDBJ databases">
        <title>WGS assembly of Ceratopteris richardii.</title>
        <authorList>
            <person name="Marchant D.B."/>
            <person name="Chen G."/>
            <person name="Jenkins J."/>
            <person name="Shu S."/>
            <person name="Leebens-Mack J."/>
            <person name="Grimwood J."/>
            <person name="Schmutz J."/>
            <person name="Soltis P."/>
            <person name="Soltis D."/>
            <person name="Chen Z.-H."/>
        </authorList>
    </citation>
    <scope>NUCLEOTIDE SEQUENCE</scope>
    <source>
        <strain evidence="8">Whitten #5841</strain>
        <tissue evidence="8">Leaf</tissue>
    </source>
</reference>
<dbReference type="InterPro" id="IPR023562">
    <property type="entry name" value="ClpP/TepA"/>
</dbReference>
<gene>
    <name evidence="8" type="ORF">KP509_39G020800</name>
</gene>
<keyword evidence="4" id="KW-0720">Serine protease</keyword>
<evidence type="ECO:0000256" key="5">
    <source>
        <dbReference type="ARBA" id="ARBA00034021"/>
    </source>
</evidence>
<comment type="catalytic activity">
    <reaction evidence="5 6">
        <text>Hydrolysis of proteins to small peptides in the presence of ATP and magnesium. alpha-casein is the usual test substrate. In the absence of ATP, only oligopeptides shorter than five residues are hydrolyzed (such as succinyl-Leu-Tyr-|-NHMec, and Leu-Tyr-Leu-|-Tyr-Trp, in which cleavage of the -Tyr-|-Leu- and -Tyr-|-Trp bonds also occurs).</text>
        <dbReference type="EC" id="3.4.21.92"/>
    </reaction>
</comment>
<evidence type="ECO:0000256" key="3">
    <source>
        <dbReference type="ARBA" id="ARBA00022801"/>
    </source>
</evidence>
<feature type="active site" evidence="6">
    <location>
        <position position="203"/>
    </location>
</feature>
<evidence type="ECO:0000256" key="4">
    <source>
        <dbReference type="ARBA" id="ARBA00022825"/>
    </source>
</evidence>
<dbReference type="PRINTS" id="PR00127">
    <property type="entry name" value="CLPPROTEASEP"/>
</dbReference>
<dbReference type="AlphaFoldDB" id="A0A8T2PZ93"/>
<evidence type="ECO:0000256" key="2">
    <source>
        <dbReference type="ARBA" id="ARBA00022670"/>
    </source>
</evidence>
<dbReference type="GO" id="GO:0004252">
    <property type="term" value="F:serine-type endopeptidase activity"/>
    <property type="evidence" value="ECO:0007669"/>
    <property type="project" value="UniProtKB-EC"/>
</dbReference>
<dbReference type="GO" id="GO:0009368">
    <property type="term" value="C:endopeptidase Clp complex"/>
    <property type="evidence" value="ECO:0007669"/>
    <property type="project" value="TreeGrafter"/>
</dbReference>
<dbReference type="OrthoDB" id="2017408at2759"/>
<dbReference type="PROSITE" id="PS00382">
    <property type="entry name" value="CLP_PROTEASE_HIS"/>
    <property type="match status" value="1"/>
</dbReference>
<dbReference type="InterPro" id="IPR029045">
    <property type="entry name" value="ClpP/crotonase-like_dom_sf"/>
</dbReference>